<protein>
    <submittedName>
        <fullName evidence="3">TPR-like protein</fullName>
    </submittedName>
</protein>
<dbReference type="Gene3D" id="3.40.50.300">
    <property type="entry name" value="P-loop containing nucleotide triphosphate hydrolases"/>
    <property type="match status" value="1"/>
</dbReference>
<dbReference type="Pfam" id="PF25000">
    <property type="entry name" value="DUF7779"/>
    <property type="match status" value="1"/>
</dbReference>
<keyword evidence="4" id="KW-1185">Reference proteome</keyword>
<dbReference type="Proteomes" id="UP000235672">
    <property type="component" value="Unassembled WGS sequence"/>
</dbReference>
<proteinExistence type="predicted"/>
<dbReference type="InterPro" id="IPR053137">
    <property type="entry name" value="NLR-like"/>
</dbReference>
<reference evidence="3 4" key="1">
    <citation type="submission" date="2016-05" db="EMBL/GenBank/DDBJ databases">
        <title>A degradative enzymes factory behind the ericoid mycorrhizal symbiosis.</title>
        <authorList>
            <consortium name="DOE Joint Genome Institute"/>
            <person name="Martino E."/>
            <person name="Morin E."/>
            <person name="Grelet G."/>
            <person name="Kuo A."/>
            <person name="Kohler A."/>
            <person name="Daghino S."/>
            <person name="Barry K."/>
            <person name="Choi C."/>
            <person name="Cichocki N."/>
            <person name="Clum A."/>
            <person name="Copeland A."/>
            <person name="Hainaut M."/>
            <person name="Haridas S."/>
            <person name="Labutti K."/>
            <person name="Lindquist E."/>
            <person name="Lipzen A."/>
            <person name="Khouja H.-R."/>
            <person name="Murat C."/>
            <person name="Ohm R."/>
            <person name="Olson A."/>
            <person name="Spatafora J."/>
            <person name="Veneault-Fourrey C."/>
            <person name="Henrissat B."/>
            <person name="Grigoriev I."/>
            <person name="Martin F."/>
            <person name="Perotto S."/>
        </authorList>
    </citation>
    <scope>NUCLEOTIDE SEQUENCE [LARGE SCALE GENOMIC DNA]</scope>
    <source>
        <strain evidence="3 4">UAMH 7357</strain>
    </source>
</reference>
<dbReference type="Pfam" id="PF13424">
    <property type="entry name" value="TPR_12"/>
    <property type="match status" value="2"/>
</dbReference>
<dbReference type="InterPro" id="IPR056681">
    <property type="entry name" value="DUF7779"/>
</dbReference>
<dbReference type="EMBL" id="KZ613477">
    <property type="protein sequence ID" value="PMD22469.1"/>
    <property type="molecule type" value="Genomic_DNA"/>
</dbReference>
<evidence type="ECO:0000256" key="1">
    <source>
        <dbReference type="PROSITE-ProRule" id="PRU00339"/>
    </source>
</evidence>
<evidence type="ECO:0000313" key="4">
    <source>
        <dbReference type="Proteomes" id="UP000235672"/>
    </source>
</evidence>
<evidence type="ECO:0000313" key="3">
    <source>
        <dbReference type="EMBL" id="PMD22469.1"/>
    </source>
</evidence>
<dbReference type="OrthoDB" id="5986190at2759"/>
<dbReference type="STRING" id="1745343.A0A2J6Q862"/>
<dbReference type="InterPro" id="IPR027417">
    <property type="entry name" value="P-loop_NTPase"/>
</dbReference>
<keyword evidence="1" id="KW-0802">TPR repeat</keyword>
<dbReference type="SUPFAM" id="SSF48452">
    <property type="entry name" value="TPR-like"/>
    <property type="match status" value="2"/>
</dbReference>
<dbReference type="AlphaFoldDB" id="A0A2J6Q862"/>
<dbReference type="InterPro" id="IPR011990">
    <property type="entry name" value="TPR-like_helical_dom_sf"/>
</dbReference>
<dbReference type="Pfam" id="PF13374">
    <property type="entry name" value="TPR_10"/>
    <property type="match status" value="2"/>
</dbReference>
<accession>A0A2J6Q862</accession>
<gene>
    <name evidence="3" type="ORF">NA56DRAFT_644694</name>
</gene>
<dbReference type="Gene3D" id="1.25.40.10">
    <property type="entry name" value="Tetratricopeptide repeat domain"/>
    <property type="match status" value="2"/>
</dbReference>
<dbReference type="PROSITE" id="PS50005">
    <property type="entry name" value="TPR"/>
    <property type="match status" value="1"/>
</dbReference>
<evidence type="ECO:0000259" key="2">
    <source>
        <dbReference type="Pfam" id="PF25000"/>
    </source>
</evidence>
<dbReference type="PANTHER" id="PTHR46082">
    <property type="entry name" value="ATP/GTP-BINDING PROTEIN-RELATED"/>
    <property type="match status" value="1"/>
</dbReference>
<feature type="repeat" description="TPR" evidence="1">
    <location>
        <begin position="509"/>
        <end position="542"/>
    </location>
</feature>
<feature type="domain" description="DUF7779" evidence="2">
    <location>
        <begin position="316"/>
        <end position="409"/>
    </location>
</feature>
<dbReference type="InterPro" id="IPR019734">
    <property type="entry name" value="TPR_rpt"/>
</dbReference>
<dbReference type="SUPFAM" id="SSF52540">
    <property type="entry name" value="P-loop containing nucleoside triphosphate hydrolases"/>
    <property type="match status" value="1"/>
</dbReference>
<name>A0A2J6Q862_9HELO</name>
<organism evidence="3 4">
    <name type="scientific">Hyaloscypha hepaticicola</name>
    <dbReference type="NCBI Taxonomy" id="2082293"/>
    <lineage>
        <taxon>Eukaryota</taxon>
        <taxon>Fungi</taxon>
        <taxon>Dikarya</taxon>
        <taxon>Ascomycota</taxon>
        <taxon>Pezizomycotina</taxon>
        <taxon>Leotiomycetes</taxon>
        <taxon>Helotiales</taxon>
        <taxon>Hyaloscyphaceae</taxon>
        <taxon>Hyaloscypha</taxon>
    </lineage>
</organism>
<sequence>MRGRPAQFGSPASLEEKNTPQIFDLPGLLSPCYTGRDLHLNLLRNIVHSPLRAQAPNDNVISYRRAAIYGLPGVGKTQLALQYASRCRERYSAIFFVSASTKITFSEGYERIATLLDLPEKSRPDSEQAVKVAAVRAWLENSISEDGRGWLLIVDNVNPDKLIATDDTNPDGPVKPDKERATVLEIFRDYLPREGLASQGTVIFTTRKRDAAADLVGRSACVELSEMEPDEAVQLLLRVSGESNDGSDRFAKSVAKELSYLPVAINLAATLSRKLGVDFEVLLGYLQTEKDDVLREGQEEDGSDSSSSIAGLYNWAFKELASKSPVSADIFRLFSFMDPVEIPLELLTDGCQGIPEEVKLVRTIKSPFQLAKALSEMRSVSLAQRVENRKEKEVNFWIHDLVQYLYRQWQKPEERSDWAKRAIDVLNAAYPDTLGSLETWQKAKKYLKHGLACMEHAGVLELQTLNLIDLMVRMSWYMRQIGDLAMAEKLAFRSVIGAEVIGKGKQQHLSSISNLGLVYYHQSRFKEAREQWTKALEMGKKLLGSNYVDTGIGNQLALLHYQDGRFDEAERLHYEIYERRMLVLKDHHPETLGAMGSLANTYHFQGRMEDAVEMKIRILEGRRKHMGPDHPETLGAMGSLATTFSDQGDLAAAEELQEEVMKGRKQQWGEENPEFLSAKGALSYTFYLQNRLDKAEEYQQQILDARRKRFGDQHVETLGAMRHLGKTYYAQKRLGKAAELQEQAKFGMGELLGESHPGTLSCMEELSITYRAIGLSQAAKSLQEIVTQERERLWGRDCTDTIRAMEALSRKDQGFAH</sequence>
<dbReference type="PANTHER" id="PTHR46082:SF6">
    <property type="entry name" value="AAA+ ATPASE DOMAIN-CONTAINING PROTEIN-RELATED"/>
    <property type="match status" value="1"/>
</dbReference>